<comment type="caution">
    <text evidence="1">The sequence shown here is derived from an EMBL/GenBank/DDBJ whole genome shotgun (WGS) entry which is preliminary data.</text>
</comment>
<reference evidence="1" key="1">
    <citation type="submission" date="2023-05" db="EMBL/GenBank/DDBJ databases">
        <authorList>
            <person name="Stuckert A."/>
        </authorList>
    </citation>
    <scope>NUCLEOTIDE SEQUENCE</scope>
</reference>
<name>A0ABN9FNL8_9NEOB</name>
<dbReference type="Proteomes" id="UP001162483">
    <property type="component" value="Unassembled WGS sequence"/>
</dbReference>
<accession>A0ABN9FNL8</accession>
<protein>
    <submittedName>
        <fullName evidence="1">Uncharacterized protein</fullName>
    </submittedName>
</protein>
<keyword evidence="2" id="KW-1185">Reference proteome</keyword>
<evidence type="ECO:0000313" key="2">
    <source>
        <dbReference type="Proteomes" id="UP001162483"/>
    </source>
</evidence>
<dbReference type="EMBL" id="CATNWA010017183">
    <property type="protein sequence ID" value="CAI9598647.1"/>
    <property type="molecule type" value="Genomic_DNA"/>
</dbReference>
<evidence type="ECO:0000313" key="1">
    <source>
        <dbReference type="EMBL" id="CAI9598647.1"/>
    </source>
</evidence>
<organism evidence="1 2">
    <name type="scientific">Staurois parvus</name>
    <dbReference type="NCBI Taxonomy" id="386267"/>
    <lineage>
        <taxon>Eukaryota</taxon>
        <taxon>Metazoa</taxon>
        <taxon>Chordata</taxon>
        <taxon>Craniata</taxon>
        <taxon>Vertebrata</taxon>
        <taxon>Euteleostomi</taxon>
        <taxon>Amphibia</taxon>
        <taxon>Batrachia</taxon>
        <taxon>Anura</taxon>
        <taxon>Neobatrachia</taxon>
        <taxon>Ranoidea</taxon>
        <taxon>Ranidae</taxon>
        <taxon>Staurois</taxon>
    </lineage>
</organism>
<proteinExistence type="predicted"/>
<gene>
    <name evidence="1" type="ORF">SPARVUS_LOCUS12417641</name>
</gene>
<sequence>MGPPGNRGSWGPCVLAHTQKSLHSRSSKIPELKSLFNPMESLYFKLHLEDDFSMEMNGQSASGAD</sequence>